<proteinExistence type="predicted"/>
<evidence type="ECO:0000313" key="2">
    <source>
        <dbReference type="EMBL" id="CAG5117062.1"/>
    </source>
</evidence>
<dbReference type="PANTHER" id="PTHR15109">
    <property type="entry name" value="AGAP004327-PA"/>
    <property type="match status" value="1"/>
</dbReference>
<gene>
    <name evidence="2" type="ORF">CUNI_LOCUS2620</name>
</gene>
<dbReference type="PANTHER" id="PTHR15109:SF3">
    <property type="entry name" value="PROTEIN FAM193B"/>
    <property type="match status" value="1"/>
</dbReference>
<name>A0A8S3YND5_9EUPU</name>
<keyword evidence="3" id="KW-1185">Reference proteome</keyword>
<evidence type="ECO:0000313" key="3">
    <source>
        <dbReference type="Proteomes" id="UP000678393"/>
    </source>
</evidence>
<accession>A0A8S3YND5</accession>
<comment type="caution">
    <text evidence="2">The sequence shown here is derived from an EMBL/GenBank/DDBJ whole genome shotgun (WGS) entry which is preliminary data.</text>
</comment>
<sequence>MSGKEGKRSRGRRNLYSHSKNVSTSSAAATAAASEGAAPKLFQPFGISLNMNGSDVAAELGHTLPAAPDDAERITELMDAPLDMDIPAHAISRGPNPYLDRCMYCNSPRTNSLDGDEGLELLDLQLPGNTVISSVATTQSYNSLKLEVWTCASCRKEAGNLQSFLEANFPQASYDLPFLHGKACADPLSCARCQEERGILEKETMELQENWVELRCLVKNLYTSQEMIFSGGEGERLKFLIDKLCSQDPHQLFLQLESQVREIVTDIKTSLLVKLKENGYTTPELAYDFTSSLLSHYDQLTNKAHLLAQYLEGLSEHLAQFKVTWELLNKHLFHAIAHSDPVVSSSGPTILEQLRQGSIQYNRSKNDPYHAVRTHLLKFQEEMSSVVVKWRDCQQLIENYCQEEVKNTQKQVTSKAKSFISQQRQYLKDVIKESVMDEALSETMRNLMSGHKSSTERILCHNCMRERCTCDECTITHMITCGIINNEKGEMPPLHGPFSFALEHHQSVMDITPPSMSSTNSSSGCVSPMTDDDKISRYYECEQVL</sequence>
<dbReference type="OrthoDB" id="10044608at2759"/>
<dbReference type="InterPro" id="IPR029717">
    <property type="entry name" value="FAM193"/>
</dbReference>
<feature type="region of interest" description="Disordered" evidence="1">
    <location>
        <begin position="1"/>
        <end position="27"/>
    </location>
</feature>
<dbReference type="AlphaFoldDB" id="A0A8S3YND5"/>
<dbReference type="GO" id="GO:0005634">
    <property type="term" value="C:nucleus"/>
    <property type="evidence" value="ECO:0007669"/>
    <property type="project" value="TreeGrafter"/>
</dbReference>
<organism evidence="2 3">
    <name type="scientific">Candidula unifasciata</name>
    <dbReference type="NCBI Taxonomy" id="100452"/>
    <lineage>
        <taxon>Eukaryota</taxon>
        <taxon>Metazoa</taxon>
        <taxon>Spiralia</taxon>
        <taxon>Lophotrochozoa</taxon>
        <taxon>Mollusca</taxon>
        <taxon>Gastropoda</taxon>
        <taxon>Heterobranchia</taxon>
        <taxon>Euthyneura</taxon>
        <taxon>Panpulmonata</taxon>
        <taxon>Eupulmonata</taxon>
        <taxon>Stylommatophora</taxon>
        <taxon>Helicina</taxon>
        <taxon>Helicoidea</taxon>
        <taxon>Geomitridae</taxon>
        <taxon>Candidula</taxon>
    </lineage>
</organism>
<dbReference type="EMBL" id="CAJHNH020000341">
    <property type="protein sequence ID" value="CAG5117062.1"/>
    <property type="molecule type" value="Genomic_DNA"/>
</dbReference>
<dbReference type="Proteomes" id="UP000678393">
    <property type="component" value="Unassembled WGS sequence"/>
</dbReference>
<reference evidence="2" key="1">
    <citation type="submission" date="2021-04" db="EMBL/GenBank/DDBJ databases">
        <authorList>
            <consortium name="Molecular Ecology Group"/>
        </authorList>
    </citation>
    <scope>NUCLEOTIDE SEQUENCE</scope>
</reference>
<feature type="non-terminal residue" evidence="2">
    <location>
        <position position="1"/>
    </location>
</feature>
<protein>
    <submittedName>
        <fullName evidence="2">Uncharacterized protein</fullName>
    </submittedName>
</protein>
<dbReference type="GO" id="GO:0005737">
    <property type="term" value="C:cytoplasm"/>
    <property type="evidence" value="ECO:0007669"/>
    <property type="project" value="TreeGrafter"/>
</dbReference>
<evidence type="ECO:0000256" key="1">
    <source>
        <dbReference type="SAM" id="MobiDB-lite"/>
    </source>
</evidence>